<evidence type="ECO:0000313" key="1">
    <source>
        <dbReference type="EMBL" id="KAJ8003044.1"/>
    </source>
</evidence>
<proteinExistence type="predicted"/>
<evidence type="ECO:0000313" key="2">
    <source>
        <dbReference type="Proteomes" id="UP001157502"/>
    </source>
</evidence>
<organism evidence="1 2">
    <name type="scientific">Dallia pectoralis</name>
    <name type="common">Alaska blackfish</name>
    <dbReference type="NCBI Taxonomy" id="75939"/>
    <lineage>
        <taxon>Eukaryota</taxon>
        <taxon>Metazoa</taxon>
        <taxon>Chordata</taxon>
        <taxon>Craniata</taxon>
        <taxon>Vertebrata</taxon>
        <taxon>Euteleostomi</taxon>
        <taxon>Actinopterygii</taxon>
        <taxon>Neopterygii</taxon>
        <taxon>Teleostei</taxon>
        <taxon>Protacanthopterygii</taxon>
        <taxon>Esociformes</taxon>
        <taxon>Umbridae</taxon>
        <taxon>Dallia</taxon>
    </lineage>
</organism>
<dbReference type="EMBL" id="CM055740">
    <property type="protein sequence ID" value="KAJ8003044.1"/>
    <property type="molecule type" value="Genomic_DNA"/>
</dbReference>
<gene>
    <name evidence="1" type="ORF">DPEC_G00165270</name>
</gene>
<reference evidence="1" key="1">
    <citation type="submission" date="2021-05" db="EMBL/GenBank/DDBJ databases">
        <authorList>
            <person name="Pan Q."/>
            <person name="Jouanno E."/>
            <person name="Zahm M."/>
            <person name="Klopp C."/>
            <person name="Cabau C."/>
            <person name="Louis A."/>
            <person name="Berthelot C."/>
            <person name="Parey E."/>
            <person name="Roest Crollius H."/>
            <person name="Montfort J."/>
            <person name="Robinson-Rechavi M."/>
            <person name="Bouchez O."/>
            <person name="Lampietro C."/>
            <person name="Lopez Roques C."/>
            <person name="Donnadieu C."/>
            <person name="Postlethwait J."/>
            <person name="Bobe J."/>
            <person name="Dillon D."/>
            <person name="Chandos A."/>
            <person name="von Hippel F."/>
            <person name="Guiguen Y."/>
        </authorList>
    </citation>
    <scope>NUCLEOTIDE SEQUENCE</scope>
    <source>
        <strain evidence="1">YG-Jan2019</strain>
    </source>
</reference>
<dbReference type="Proteomes" id="UP001157502">
    <property type="component" value="Chromosome 13"/>
</dbReference>
<keyword evidence="2" id="KW-1185">Reference proteome</keyword>
<protein>
    <submittedName>
        <fullName evidence="1">Uncharacterized protein</fullName>
    </submittedName>
</protein>
<name>A0ACC2GH28_DALPE</name>
<accession>A0ACC2GH28</accession>
<sequence length="87" mass="9489">MLLMVEKGNLTVITRAVRAGLCRSVRCGAGWAVQRAERCGAAGRCRQSGRGLQQSASSLVSKHIVRVSRKGYTIWMYIAGIILNLLN</sequence>
<comment type="caution">
    <text evidence="1">The sequence shown here is derived from an EMBL/GenBank/DDBJ whole genome shotgun (WGS) entry which is preliminary data.</text>
</comment>